<sequence length="437" mass="48037">MVQGVSSPRKRGAGVARKPLDSRVRGNGCKPKPRVGLALAGGGPLGAIYELGALLALSESLEGVDFSDLDVYVGVSAGGFIAAGLANGLTPERMRHMFIESDTSEEPFEPEQLLKPAFREYALRALSVPPLLLASIWNYLANPWSQSFFESFQRLSRAIPTGIFNITGIDRFLSRTYSAAGRSNDFRKLKRKLYLVATDLDSGESVVFGSPGRDHVPISTAVQASAALPGLFPPVEIGGRHYVDGALKKTLHASVALKEGAELVLCVNPLVPFDSELAVKRGAGKRHKLVDGGLPVVLAQTFRSIIHSRMQVGLSKYKTDYRNADVVLFEPNSDDAEMFFTNMFSYASRRRLCEHAYQKTRIELYRRRHELGPILAKHGIRIRLDALKEKRSLIHHDVGGRAENEDTLLAASHRLGDALDGLKEWLQRRQAGARRTA</sequence>
<keyword evidence="6" id="KW-0472">Membrane</keyword>
<evidence type="ECO:0000256" key="3">
    <source>
        <dbReference type="ARBA" id="ARBA00023098"/>
    </source>
</evidence>
<evidence type="ECO:0000259" key="7">
    <source>
        <dbReference type="PROSITE" id="PS51635"/>
    </source>
</evidence>
<dbReference type="InterPro" id="IPR016035">
    <property type="entry name" value="Acyl_Trfase/lysoPLipase"/>
</dbReference>
<organism evidence="8 9">
    <name type="scientific">Candidatus Desulfobacillus denitrificans</name>
    <dbReference type="NCBI Taxonomy" id="2608985"/>
    <lineage>
        <taxon>Bacteria</taxon>
        <taxon>Pseudomonadati</taxon>
        <taxon>Pseudomonadota</taxon>
        <taxon>Betaproteobacteria</taxon>
        <taxon>Candidatus Desulfobacillus</taxon>
    </lineage>
</organism>
<feature type="domain" description="PNPLA" evidence="7">
    <location>
        <begin position="38"/>
        <end position="257"/>
    </location>
</feature>
<keyword evidence="6" id="KW-1133">Transmembrane helix</keyword>
<keyword evidence="3 4" id="KW-0443">Lipid metabolism</keyword>
<evidence type="ECO:0000313" key="9">
    <source>
        <dbReference type="Proteomes" id="UP000662914"/>
    </source>
</evidence>
<dbReference type="AlphaFoldDB" id="A0A809R8Q5"/>
<evidence type="ECO:0000256" key="5">
    <source>
        <dbReference type="SAM" id="MobiDB-lite"/>
    </source>
</evidence>
<dbReference type="PANTHER" id="PTHR14226">
    <property type="entry name" value="NEUROPATHY TARGET ESTERASE/SWISS CHEESE D.MELANOGASTER"/>
    <property type="match status" value="1"/>
</dbReference>
<feature type="transmembrane region" description="Helical" evidence="6">
    <location>
        <begin position="69"/>
        <end position="89"/>
    </location>
</feature>
<accession>A0A809R8Q5</accession>
<dbReference type="InterPro" id="IPR050301">
    <property type="entry name" value="NTE"/>
</dbReference>
<dbReference type="InterPro" id="IPR002641">
    <property type="entry name" value="PNPLA_dom"/>
</dbReference>
<dbReference type="Pfam" id="PF01734">
    <property type="entry name" value="Patatin"/>
    <property type="match status" value="1"/>
</dbReference>
<feature type="short sequence motif" description="GXSXG" evidence="4">
    <location>
        <begin position="74"/>
        <end position="78"/>
    </location>
</feature>
<feature type="transmembrane region" description="Helical" evidence="6">
    <location>
        <begin position="35"/>
        <end position="57"/>
    </location>
</feature>
<evidence type="ECO:0000256" key="4">
    <source>
        <dbReference type="PROSITE-ProRule" id="PRU01161"/>
    </source>
</evidence>
<dbReference type="PROSITE" id="PS51635">
    <property type="entry name" value="PNPLA"/>
    <property type="match status" value="1"/>
</dbReference>
<evidence type="ECO:0000256" key="2">
    <source>
        <dbReference type="ARBA" id="ARBA00022963"/>
    </source>
</evidence>
<reference evidence="8" key="1">
    <citation type="journal article" name="DNA Res.">
        <title>The physiological potential of anammox bacteria as revealed by their core genome structure.</title>
        <authorList>
            <person name="Okubo T."/>
            <person name="Toyoda A."/>
            <person name="Fukuhara K."/>
            <person name="Uchiyama I."/>
            <person name="Harigaya Y."/>
            <person name="Kuroiwa M."/>
            <person name="Suzuki T."/>
            <person name="Murakami Y."/>
            <person name="Suwa Y."/>
            <person name="Takami H."/>
        </authorList>
    </citation>
    <scope>NUCLEOTIDE SEQUENCE</scope>
    <source>
        <strain evidence="8">317325-3</strain>
    </source>
</reference>
<feature type="active site" description="Proton acceptor" evidence="4">
    <location>
        <position position="244"/>
    </location>
</feature>
<proteinExistence type="predicted"/>
<evidence type="ECO:0000313" key="8">
    <source>
        <dbReference type="EMBL" id="BBO20705.1"/>
    </source>
</evidence>
<evidence type="ECO:0000256" key="1">
    <source>
        <dbReference type="ARBA" id="ARBA00022801"/>
    </source>
</evidence>
<keyword evidence="2 4" id="KW-0442">Lipid degradation</keyword>
<dbReference type="EMBL" id="AP021857">
    <property type="protein sequence ID" value="BBO20705.1"/>
    <property type="molecule type" value="Genomic_DNA"/>
</dbReference>
<name>A0A809R8Q5_9PROT</name>
<dbReference type="GO" id="GO:0016787">
    <property type="term" value="F:hydrolase activity"/>
    <property type="evidence" value="ECO:0007669"/>
    <property type="project" value="UniProtKB-UniRule"/>
</dbReference>
<dbReference type="PANTHER" id="PTHR14226:SF57">
    <property type="entry name" value="BLR7027 PROTEIN"/>
    <property type="match status" value="1"/>
</dbReference>
<dbReference type="Proteomes" id="UP000662914">
    <property type="component" value="Chromosome"/>
</dbReference>
<dbReference type="SUPFAM" id="SSF52151">
    <property type="entry name" value="FabD/lysophospholipase-like"/>
    <property type="match status" value="1"/>
</dbReference>
<comment type="caution">
    <text evidence="4">Lacks conserved residue(s) required for the propagation of feature annotation.</text>
</comment>
<dbReference type="KEGG" id="ddz:DSYM_14040"/>
<evidence type="ECO:0000256" key="6">
    <source>
        <dbReference type="SAM" id="Phobius"/>
    </source>
</evidence>
<feature type="short sequence motif" description="DGA/G" evidence="4">
    <location>
        <begin position="244"/>
        <end position="246"/>
    </location>
</feature>
<feature type="region of interest" description="Disordered" evidence="5">
    <location>
        <begin position="1"/>
        <end position="28"/>
    </location>
</feature>
<dbReference type="GO" id="GO:0016042">
    <property type="term" value="P:lipid catabolic process"/>
    <property type="evidence" value="ECO:0007669"/>
    <property type="project" value="UniProtKB-UniRule"/>
</dbReference>
<keyword evidence="1 4" id="KW-0378">Hydrolase</keyword>
<feature type="active site" description="Nucleophile" evidence="4">
    <location>
        <position position="76"/>
    </location>
</feature>
<dbReference type="Gene3D" id="3.40.1090.10">
    <property type="entry name" value="Cytosolic phospholipase A2 catalytic domain"/>
    <property type="match status" value="2"/>
</dbReference>
<gene>
    <name evidence="8" type="ORF">DSYM_14040</name>
</gene>
<keyword evidence="6" id="KW-0812">Transmembrane</keyword>
<protein>
    <submittedName>
        <fullName evidence="8">Patatin family protein</fullName>
    </submittedName>
</protein>